<evidence type="ECO:0000256" key="1">
    <source>
        <dbReference type="ARBA" id="ARBA00004651"/>
    </source>
</evidence>
<feature type="domain" description="VTT" evidence="7">
    <location>
        <begin position="32"/>
        <end position="158"/>
    </location>
</feature>
<organism evidence="8 9">
    <name type="scientific">Aliiroseovarius sediminilitoris</name>
    <dbReference type="NCBI Taxonomy" id="1173584"/>
    <lineage>
        <taxon>Bacteria</taxon>
        <taxon>Pseudomonadati</taxon>
        <taxon>Pseudomonadota</taxon>
        <taxon>Alphaproteobacteria</taxon>
        <taxon>Rhodobacterales</taxon>
        <taxon>Paracoccaceae</taxon>
        <taxon>Aliiroseovarius</taxon>
    </lineage>
</organism>
<keyword evidence="3 6" id="KW-0812">Transmembrane</keyword>
<keyword evidence="2" id="KW-1003">Cell membrane</keyword>
<dbReference type="EMBL" id="FOJB01000001">
    <property type="protein sequence ID" value="SEW18660.1"/>
    <property type="molecule type" value="Genomic_DNA"/>
</dbReference>
<dbReference type="Proteomes" id="UP000199650">
    <property type="component" value="Unassembled WGS sequence"/>
</dbReference>
<protein>
    <submittedName>
        <fullName evidence="8">Membrane protein DedA, SNARE-associated domain</fullName>
    </submittedName>
</protein>
<reference evidence="8 9" key="1">
    <citation type="submission" date="2016-10" db="EMBL/GenBank/DDBJ databases">
        <authorList>
            <person name="de Groot N.N."/>
        </authorList>
    </citation>
    <scope>NUCLEOTIDE SEQUENCE [LARGE SCALE GENOMIC DNA]</scope>
    <source>
        <strain evidence="8 9">DSM 29439</strain>
    </source>
</reference>
<evidence type="ECO:0000259" key="7">
    <source>
        <dbReference type="Pfam" id="PF09335"/>
    </source>
</evidence>
<dbReference type="GO" id="GO:0005886">
    <property type="term" value="C:plasma membrane"/>
    <property type="evidence" value="ECO:0007669"/>
    <property type="project" value="UniProtKB-SubCell"/>
</dbReference>
<dbReference type="PANTHER" id="PTHR42709:SF6">
    <property type="entry name" value="UNDECAPRENYL PHOSPHATE TRANSPORTER A"/>
    <property type="match status" value="1"/>
</dbReference>
<sequence>MITTDAIFALLLDYGPVVVFLSAFLSCLALPIPTSLMMLAGGAFAAAGDLSLVYVMLSAFVGAVIGDQTGYAIGRYGGASALQWLARTPAKRTILERARAFVDKYGGTGVFLSTWAVAPLGPWVNFVAGATGLGWVRFAVWDILGETIWVSLYVGLGYGFASRIESLAALLGNIAGLLVAVIVAVVMLVWIRAVLKAKDAQEALKSDALSR</sequence>
<dbReference type="PANTHER" id="PTHR42709">
    <property type="entry name" value="ALKALINE PHOSPHATASE LIKE PROTEIN"/>
    <property type="match status" value="1"/>
</dbReference>
<evidence type="ECO:0000256" key="4">
    <source>
        <dbReference type="ARBA" id="ARBA00022989"/>
    </source>
</evidence>
<dbReference type="Pfam" id="PF09335">
    <property type="entry name" value="VTT_dom"/>
    <property type="match status" value="1"/>
</dbReference>
<comment type="subcellular location">
    <subcellularLocation>
        <location evidence="1">Cell membrane</location>
        <topology evidence="1">Multi-pass membrane protein</topology>
    </subcellularLocation>
</comment>
<evidence type="ECO:0000256" key="6">
    <source>
        <dbReference type="SAM" id="Phobius"/>
    </source>
</evidence>
<dbReference type="AlphaFoldDB" id="A0A1I0PVZ5"/>
<evidence type="ECO:0000256" key="3">
    <source>
        <dbReference type="ARBA" id="ARBA00022692"/>
    </source>
</evidence>
<evidence type="ECO:0000256" key="5">
    <source>
        <dbReference type="ARBA" id="ARBA00023136"/>
    </source>
</evidence>
<feature type="transmembrane region" description="Helical" evidence="6">
    <location>
        <begin position="167"/>
        <end position="191"/>
    </location>
</feature>
<proteinExistence type="predicted"/>
<feature type="transmembrane region" description="Helical" evidence="6">
    <location>
        <begin position="42"/>
        <end position="65"/>
    </location>
</feature>
<keyword evidence="4 6" id="KW-1133">Transmembrane helix</keyword>
<evidence type="ECO:0000256" key="2">
    <source>
        <dbReference type="ARBA" id="ARBA00022475"/>
    </source>
</evidence>
<feature type="transmembrane region" description="Helical" evidence="6">
    <location>
        <begin position="6"/>
        <end position="30"/>
    </location>
</feature>
<dbReference type="RefSeq" id="WP_091430255.1">
    <property type="nucleotide sequence ID" value="NZ_FOJB01000001.1"/>
</dbReference>
<feature type="transmembrane region" description="Helical" evidence="6">
    <location>
        <begin position="143"/>
        <end position="161"/>
    </location>
</feature>
<keyword evidence="9" id="KW-1185">Reference proteome</keyword>
<keyword evidence="5 6" id="KW-0472">Membrane</keyword>
<dbReference type="OrthoDB" id="9782291at2"/>
<dbReference type="STRING" id="1173584.SAMN05444851_1967"/>
<feature type="transmembrane region" description="Helical" evidence="6">
    <location>
        <begin position="115"/>
        <end position="136"/>
    </location>
</feature>
<accession>A0A1I0PVZ5</accession>
<evidence type="ECO:0000313" key="8">
    <source>
        <dbReference type="EMBL" id="SEW18660.1"/>
    </source>
</evidence>
<name>A0A1I0PVZ5_9RHOB</name>
<dbReference type="InterPro" id="IPR032816">
    <property type="entry name" value="VTT_dom"/>
</dbReference>
<evidence type="ECO:0000313" key="9">
    <source>
        <dbReference type="Proteomes" id="UP000199650"/>
    </source>
</evidence>
<gene>
    <name evidence="8" type="ORF">SAMN05444851_1967</name>
</gene>
<dbReference type="InterPro" id="IPR051311">
    <property type="entry name" value="DedA_domain"/>
</dbReference>